<dbReference type="Gene3D" id="3.60.10.10">
    <property type="entry name" value="Endonuclease/exonuclease/phosphatase"/>
    <property type="match status" value="1"/>
</dbReference>
<accession>A0A921MS56</accession>
<dbReference type="AlphaFoldDB" id="A0A921MS56"/>
<protein>
    <submittedName>
        <fullName evidence="2">Endonuclease/exonuclease/phosphatase family protein</fullName>
    </submittedName>
</protein>
<keyword evidence="2" id="KW-0540">Nuclease</keyword>
<dbReference type="GO" id="GO:0006506">
    <property type="term" value="P:GPI anchor biosynthetic process"/>
    <property type="evidence" value="ECO:0007669"/>
    <property type="project" value="TreeGrafter"/>
</dbReference>
<dbReference type="Pfam" id="PF03372">
    <property type="entry name" value="Exo_endo_phos"/>
    <property type="match status" value="1"/>
</dbReference>
<reference evidence="2" key="1">
    <citation type="journal article" date="2021" name="PeerJ">
        <title>Extensive microbial diversity within the chicken gut microbiome revealed by metagenomics and culture.</title>
        <authorList>
            <person name="Gilroy R."/>
            <person name="Ravi A."/>
            <person name="Getino M."/>
            <person name="Pursley I."/>
            <person name="Horton D.L."/>
            <person name="Alikhan N.F."/>
            <person name="Baker D."/>
            <person name="Gharbi K."/>
            <person name="Hall N."/>
            <person name="Watson M."/>
            <person name="Adriaenssens E.M."/>
            <person name="Foster-Nyarko E."/>
            <person name="Jarju S."/>
            <person name="Secka A."/>
            <person name="Antonio M."/>
            <person name="Oren A."/>
            <person name="Chaudhuri R.R."/>
            <person name="La Ragione R."/>
            <person name="Hildebrand F."/>
            <person name="Pallen M.J."/>
        </authorList>
    </citation>
    <scope>NUCLEOTIDE SEQUENCE</scope>
    <source>
        <strain evidence="2">CHK121-7720</strain>
    </source>
</reference>
<name>A0A921MS56_9BACT</name>
<evidence type="ECO:0000259" key="1">
    <source>
        <dbReference type="Pfam" id="PF03372"/>
    </source>
</evidence>
<dbReference type="PANTHER" id="PTHR14859">
    <property type="entry name" value="CALCOFLUOR WHITE HYPERSENSITIVE PROTEIN PRECURSOR"/>
    <property type="match status" value="1"/>
</dbReference>
<sequence>MKRVFTIIVLWVAVVGSLVAAEPVKLLTYNIKGHGMTDSRLEDIAAVINAQTPDIVALQEVDNRTFIGRKHDYLRELAEATGMHSSFFALVGSYYGVGLLSKTEPLSVQTQSFDPSDTSKDKEARGFLIAEFEDFYFISTHYSLNADDRDTATAWAINFARKSDKTVFIAGDFNAQPTYRAMVTFKNNGFSILNNTSAYTFPADGPTSCIDMIISYCSELGQEYEVAETGVVTSVDGLTLSDVSDHLPVYVVIDPVEGSGVDHATATREMQLLRTSGGFSLTSLQAESTVDLYALDGTLVGSQRVDNGDEVCFPASCRNGLYLVQVKNGYQNSTFKYILNH</sequence>
<evidence type="ECO:0000313" key="2">
    <source>
        <dbReference type="EMBL" id="HJG89564.1"/>
    </source>
</evidence>
<dbReference type="SUPFAM" id="SSF56219">
    <property type="entry name" value="DNase I-like"/>
    <property type="match status" value="1"/>
</dbReference>
<gene>
    <name evidence="2" type="ORF">K8U91_08890</name>
</gene>
<feature type="domain" description="Endonuclease/exonuclease/phosphatase" evidence="1">
    <location>
        <begin position="27"/>
        <end position="246"/>
    </location>
</feature>
<dbReference type="InterPro" id="IPR051916">
    <property type="entry name" value="GPI-anchor_lipid_remodeler"/>
</dbReference>
<dbReference type="GO" id="GO:0004519">
    <property type="term" value="F:endonuclease activity"/>
    <property type="evidence" value="ECO:0007669"/>
    <property type="project" value="UniProtKB-KW"/>
</dbReference>
<keyword evidence="2" id="KW-0378">Hydrolase</keyword>
<dbReference type="EMBL" id="DYUD01000024">
    <property type="protein sequence ID" value="HJG89564.1"/>
    <property type="molecule type" value="Genomic_DNA"/>
</dbReference>
<dbReference type="RefSeq" id="WP_273306609.1">
    <property type="nucleotide sequence ID" value="NZ_DYUD01000024.1"/>
</dbReference>
<evidence type="ECO:0000313" key="3">
    <source>
        <dbReference type="Proteomes" id="UP000757103"/>
    </source>
</evidence>
<organism evidence="2 3">
    <name type="scientific">Barnesiella viscericola</name>
    <dbReference type="NCBI Taxonomy" id="397865"/>
    <lineage>
        <taxon>Bacteria</taxon>
        <taxon>Pseudomonadati</taxon>
        <taxon>Bacteroidota</taxon>
        <taxon>Bacteroidia</taxon>
        <taxon>Bacteroidales</taxon>
        <taxon>Barnesiellaceae</taxon>
        <taxon>Barnesiella</taxon>
    </lineage>
</organism>
<comment type="caution">
    <text evidence="2">The sequence shown here is derived from an EMBL/GenBank/DDBJ whole genome shotgun (WGS) entry which is preliminary data.</text>
</comment>
<dbReference type="InterPro" id="IPR036691">
    <property type="entry name" value="Endo/exonu/phosph_ase_sf"/>
</dbReference>
<dbReference type="PANTHER" id="PTHR14859:SF15">
    <property type="entry name" value="ENDONUCLEASE_EXONUCLEASE_PHOSPHATASE DOMAIN-CONTAINING PROTEIN"/>
    <property type="match status" value="1"/>
</dbReference>
<reference evidence="2" key="2">
    <citation type="submission" date="2021-09" db="EMBL/GenBank/DDBJ databases">
        <authorList>
            <person name="Gilroy R."/>
        </authorList>
    </citation>
    <scope>NUCLEOTIDE SEQUENCE</scope>
    <source>
        <strain evidence="2">CHK121-7720</strain>
    </source>
</reference>
<proteinExistence type="predicted"/>
<dbReference type="InterPro" id="IPR005135">
    <property type="entry name" value="Endo/exonuclease/phosphatase"/>
</dbReference>
<dbReference type="GO" id="GO:0016020">
    <property type="term" value="C:membrane"/>
    <property type="evidence" value="ECO:0007669"/>
    <property type="project" value="GOC"/>
</dbReference>
<dbReference type="Proteomes" id="UP000757103">
    <property type="component" value="Unassembled WGS sequence"/>
</dbReference>
<keyword evidence="2" id="KW-0255">Endonuclease</keyword>